<evidence type="ECO:0000256" key="8">
    <source>
        <dbReference type="ARBA" id="ARBA00023169"/>
    </source>
</evidence>
<comment type="similarity">
    <text evidence="2">Belongs to the bacterial sugar transferase family.</text>
</comment>
<keyword evidence="4 11" id="KW-0808">Transferase</keyword>
<dbReference type="PANTHER" id="PTHR30576">
    <property type="entry name" value="COLANIC BIOSYNTHESIS UDP-GLUCOSE LIPID CARRIER TRANSFERASE"/>
    <property type="match status" value="1"/>
</dbReference>
<sequence length="225" mass="25932">MTLGNQMVAVVSVSGAKIVKQSKPWFYRKLLKRPLDVLLVVLGAPFIVPIVLVLAFIVLREGGNPFYSQERIGRHGKRYRMWKLRSMVVDADQRLSAYLAENPEARREWEETQKLRDDPRVTRFGRLLRRSSMDELPQLWNVLKGDMSLIGPRPMLPEQEQMYIGEGYYRLRPGITGFWQTTGRNATSFADRAWYDDRYERSLTLGGDAAILMRTFGVVMRATGC</sequence>
<comment type="caution">
    <text evidence="11">The sequence shown here is derived from an EMBL/GenBank/DDBJ whole genome shotgun (WGS) entry which is preliminary data.</text>
</comment>
<evidence type="ECO:0000256" key="1">
    <source>
        <dbReference type="ARBA" id="ARBA00004236"/>
    </source>
</evidence>
<gene>
    <name evidence="11" type="ORF">KNW02_06910</name>
</gene>
<evidence type="ECO:0000256" key="5">
    <source>
        <dbReference type="ARBA" id="ARBA00022692"/>
    </source>
</evidence>
<evidence type="ECO:0000256" key="6">
    <source>
        <dbReference type="ARBA" id="ARBA00022989"/>
    </source>
</evidence>
<evidence type="ECO:0000256" key="4">
    <source>
        <dbReference type="ARBA" id="ARBA00022679"/>
    </source>
</evidence>
<keyword evidence="7 9" id="KW-0472">Membrane</keyword>
<dbReference type="EMBL" id="JAHKNG010000008">
    <property type="protein sequence ID" value="MBU3029849.1"/>
    <property type="molecule type" value="Genomic_DNA"/>
</dbReference>
<dbReference type="GO" id="GO:0016740">
    <property type="term" value="F:transferase activity"/>
    <property type="evidence" value="ECO:0007669"/>
    <property type="project" value="UniProtKB-KW"/>
</dbReference>
<protein>
    <submittedName>
        <fullName evidence="11">Sugar transferase</fullName>
    </submittedName>
</protein>
<proteinExistence type="inferred from homology"/>
<dbReference type="Pfam" id="PF02397">
    <property type="entry name" value="Bac_transf"/>
    <property type="match status" value="1"/>
</dbReference>
<dbReference type="PANTHER" id="PTHR30576:SF4">
    <property type="entry name" value="UNDECAPRENYL-PHOSPHATE GALACTOSE PHOSPHOTRANSFERASE"/>
    <property type="match status" value="1"/>
</dbReference>
<keyword evidence="6 9" id="KW-1133">Transmembrane helix</keyword>
<evidence type="ECO:0000259" key="10">
    <source>
        <dbReference type="Pfam" id="PF02397"/>
    </source>
</evidence>
<keyword evidence="12" id="KW-1185">Reference proteome</keyword>
<organism evidence="11 12">
    <name type="scientific">Paracoccus marinaquae</name>
    <dbReference type="NCBI Taxonomy" id="2841926"/>
    <lineage>
        <taxon>Bacteria</taxon>
        <taxon>Pseudomonadati</taxon>
        <taxon>Pseudomonadota</taxon>
        <taxon>Alphaproteobacteria</taxon>
        <taxon>Rhodobacterales</taxon>
        <taxon>Paracoccaceae</taxon>
        <taxon>Paracoccus</taxon>
    </lineage>
</organism>
<dbReference type="Proteomes" id="UP001166191">
    <property type="component" value="Unassembled WGS sequence"/>
</dbReference>
<evidence type="ECO:0000256" key="2">
    <source>
        <dbReference type="ARBA" id="ARBA00006464"/>
    </source>
</evidence>
<comment type="subcellular location">
    <subcellularLocation>
        <location evidence="1">Cell membrane</location>
    </subcellularLocation>
</comment>
<evidence type="ECO:0000313" key="12">
    <source>
        <dbReference type="Proteomes" id="UP001166191"/>
    </source>
</evidence>
<dbReference type="InterPro" id="IPR003362">
    <property type="entry name" value="Bact_transf"/>
</dbReference>
<evidence type="ECO:0000256" key="9">
    <source>
        <dbReference type="SAM" id="Phobius"/>
    </source>
</evidence>
<accession>A0ABS6AGY0</accession>
<feature type="transmembrane region" description="Helical" evidence="9">
    <location>
        <begin position="37"/>
        <end position="59"/>
    </location>
</feature>
<evidence type="ECO:0000256" key="7">
    <source>
        <dbReference type="ARBA" id="ARBA00023136"/>
    </source>
</evidence>
<reference evidence="11" key="1">
    <citation type="submission" date="2021-06" db="EMBL/GenBank/DDBJ databases">
        <title>Paracoccus bacterium XHP0099 sp. nov., isolated from the surface waters of the Yellow Sea.</title>
        <authorList>
            <person name="Xue H."/>
            <person name="Zhang D."/>
        </authorList>
    </citation>
    <scope>NUCLEOTIDE SEQUENCE</scope>
    <source>
        <strain evidence="11">XHP0099</strain>
    </source>
</reference>
<keyword evidence="3" id="KW-1003">Cell membrane</keyword>
<keyword evidence="8" id="KW-0270">Exopolysaccharide synthesis</keyword>
<name>A0ABS6AGY0_9RHOB</name>
<evidence type="ECO:0000256" key="3">
    <source>
        <dbReference type="ARBA" id="ARBA00022475"/>
    </source>
</evidence>
<evidence type="ECO:0000313" key="11">
    <source>
        <dbReference type="EMBL" id="MBU3029849.1"/>
    </source>
</evidence>
<keyword evidence="5 9" id="KW-0812">Transmembrane</keyword>
<feature type="domain" description="Bacterial sugar transferase" evidence="10">
    <location>
        <begin position="32"/>
        <end position="220"/>
    </location>
</feature>